<proteinExistence type="inferred from homology"/>
<evidence type="ECO:0000256" key="2">
    <source>
        <dbReference type="ARBA" id="ARBA00022679"/>
    </source>
</evidence>
<dbReference type="AlphaFoldDB" id="A0A3Q3WH27"/>
<dbReference type="Gene3D" id="3.40.50.150">
    <property type="entry name" value="Vaccinia Virus protein VP39"/>
    <property type="match status" value="1"/>
</dbReference>
<accession>A0A3Q3WH27</accession>
<name>A0A3Q3WH27_MOLML</name>
<dbReference type="InterPro" id="IPR029063">
    <property type="entry name" value="SAM-dependent_MTases_sf"/>
</dbReference>
<dbReference type="Proteomes" id="UP000261620">
    <property type="component" value="Unplaced"/>
</dbReference>
<keyword evidence="1" id="KW-0489">Methyltransferase</keyword>
<evidence type="ECO:0000256" key="3">
    <source>
        <dbReference type="ARBA" id="ARBA00022691"/>
    </source>
</evidence>
<dbReference type="GO" id="GO:0005634">
    <property type="term" value="C:nucleus"/>
    <property type="evidence" value="ECO:0007669"/>
    <property type="project" value="TreeGrafter"/>
</dbReference>
<organism evidence="5 6">
    <name type="scientific">Mola mola</name>
    <name type="common">Ocean sunfish</name>
    <name type="synonym">Tetraodon mola</name>
    <dbReference type="NCBI Taxonomy" id="94237"/>
    <lineage>
        <taxon>Eukaryota</taxon>
        <taxon>Metazoa</taxon>
        <taxon>Chordata</taxon>
        <taxon>Craniata</taxon>
        <taxon>Vertebrata</taxon>
        <taxon>Euteleostomi</taxon>
        <taxon>Actinopterygii</taxon>
        <taxon>Neopterygii</taxon>
        <taxon>Teleostei</taxon>
        <taxon>Neoteleostei</taxon>
        <taxon>Acanthomorphata</taxon>
        <taxon>Eupercaria</taxon>
        <taxon>Tetraodontiformes</taxon>
        <taxon>Molidae</taxon>
        <taxon>Mola</taxon>
    </lineage>
</organism>
<comment type="similarity">
    <text evidence="4">Belongs to the methyltransferase superfamily. METTL23 family.</text>
</comment>
<dbReference type="PANTHER" id="PTHR14614">
    <property type="entry name" value="HEPATOCELLULAR CARCINOMA-ASSOCIATED ANTIGEN"/>
    <property type="match status" value="1"/>
</dbReference>
<dbReference type="OMA" id="RADWSIE"/>
<evidence type="ECO:0000313" key="6">
    <source>
        <dbReference type="Proteomes" id="UP000261620"/>
    </source>
</evidence>
<dbReference type="GO" id="GO:0032259">
    <property type="term" value="P:methylation"/>
    <property type="evidence" value="ECO:0007669"/>
    <property type="project" value="UniProtKB-KW"/>
</dbReference>
<evidence type="ECO:0000313" key="5">
    <source>
        <dbReference type="Ensembl" id="ENSMMOP00000016651.1"/>
    </source>
</evidence>
<reference evidence="5" key="2">
    <citation type="submission" date="2025-09" db="UniProtKB">
        <authorList>
            <consortium name="Ensembl"/>
        </authorList>
    </citation>
    <scope>IDENTIFICATION</scope>
</reference>
<keyword evidence="2" id="KW-0808">Transferase</keyword>
<reference evidence="5" key="1">
    <citation type="submission" date="2025-08" db="UniProtKB">
        <authorList>
            <consortium name="Ensembl"/>
        </authorList>
    </citation>
    <scope>IDENTIFICATION</scope>
</reference>
<sequence length="149" mass="16275">AGVALPGVVAAKCGARVILSDRAETPPCLENCRRSCDANGLGGVAVLGLTWGEVSPDLVLLPELDIILGSDVFYEPRFEDILLTVAFLLRMNPRAQFWTTYQERADWSIEALLQRWKLSCVEVRLDTFGADRPELAGSSLPGSHSVLMM</sequence>
<evidence type="ECO:0000256" key="1">
    <source>
        <dbReference type="ARBA" id="ARBA00022603"/>
    </source>
</evidence>
<dbReference type="Ensembl" id="ENSMMOT00000016927.1">
    <property type="protein sequence ID" value="ENSMMOP00000016651.1"/>
    <property type="gene ID" value="ENSMMOG00000012688.1"/>
</dbReference>
<evidence type="ECO:0000256" key="4">
    <source>
        <dbReference type="ARBA" id="ARBA00043988"/>
    </source>
</evidence>
<dbReference type="GO" id="GO:0005737">
    <property type="term" value="C:cytoplasm"/>
    <property type="evidence" value="ECO:0007669"/>
    <property type="project" value="TreeGrafter"/>
</dbReference>
<dbReference type="Pfam" id="PF10294">
    <property type="entry name" value="Methyltransf_16"/>
    <property type="match status" value="1"/>
</dbReference>
<dbReference type="InterPro" id="IPR019410">
    <property type="entry name" value="Methyltransf_16"/>
</dbReference>
<keyword evidence="3" id="KW-0949">S-adenosyl-L-methionine</keyword>
<protein>
    <submittedName>
        <fullName evidence="5">Uncharacterized protein</fullName>
    </submittedName>
</protein>
<keyword evidence="6" id="KW-1185">Reference proteome</keyword>
<dbReference type="GO" id="GO:0008168">
    <property type="term" value="F:methyltransferase activity"/>
    <property type="evidence" value="ECO:0007669"/>
    <property type="project" value="UniProtKB-KW"/>
</dbReference>
<dbReference type="PANTHER" id="PTHR14614:SF164">
    <property type="entry name" value="HISTONE-ARGININE METHYLTRANSFERASE METTL23"/>
    <property type="match status" value="1"/>
</dbReference>
<dbReference type="STRING" id="94237.ENSMMOP00000016651"/>